<gene>
    <name evidence="2" type="ORF">Pcinc_034078</name>
</gene>
<feature type="region of interest" description="Disordered" evidence="1">
    <location>
        <begin position="96"/>
        <end position="126"/>
    </location>
</feature>
<accession>A0AAE1EQX6</accession>
<dbReference type="AlphaFoldDB" id="A0AAE1EQX6"/>
<evidence type="ECO:0000313" key="3">
    <source>
        <dbReference type="Proteomes" id="UP001286313"/>
    </source>
</evidence>
<protein>
    <submittedName>
        <fullName evidence="2">Uncharacterized protein</fullName>
    </submittedName>
</protein>
<dbReference type="EMBL" id="JAWQEG010004897">
    <property type="protein sequence ID" value="KAK3859834.1"/>
    <property type="molecule type" value="Genomic_DNA"/>
</dbReference>
<evidence type="ECO:0000256" key="1">
    <source>
        <dbReference type="SAM" id="MobiDB-lite"/>
    </source>
</evidence>
<proteinExistence type="predicted"/>
<dbReference type="Proteomes" id="UP001286313">
    <property type="component" value="Unassembled WGS sequence"/>
</dbReference>
<sequence length="126" mass="13111">MPNRAVWGSDGGGGGGEGGDDGGSSEQATLHHTHPPAPTPLTSKILLKDWSDVMTNNKGHRVVVVVVVGEGGQVNLCVRGLSYKGSCSASHLTHLHPIKHPPNMPTPSSYTSHPAPYTTVTTQTTP</sequence>
<name>A0AAE1EQX6_PETCI</name>
<evidence type="ECO:0000313" key="2">
    <source>
        <dbReference type="EMBL" id="KAK3859834.1"/>
    </source>
</evidence>
<feature type="region of interest" description="Disordered" evidence="1">
    <location>
        <begin position="1"/>
        <end position="42"/>
    </location>
</feature>
<keyword evidence="3" id="KW-1185">Reference proteome</keyword>
<reference evidence="2" key="1">
    <citation type="submission" date="2023-10" db="EMBL/GenBank/DDBJ databases">
        <title>Genome assemblies of two species of porcelain crab, Petrolisthes cinctipes and Petrolisthes manimaculis (Anomura: Porcellanidae).</title>
        <authorList>
            <person name="Angst P."/>
        </authorList>
    </citation>
    <scope>NUCLEOTIDE SEQUENCE</scope>
    <source>
        <strain evidence="2">PB745_01</strain>
        <tissue evidence="2">Gill</tissue>
    </source>
</reference>
<comment type="caution">
    <text evidence="2">The sequence shown here is derived from an EMBL/GenBank/DDBJ whole genome shotgun (WGS) entry which is preliminary data.</text>
</comment>
<organism evidence="2 3">
    <name type="scientific">Petrolisthes cinctipes</name>
    <name type="common">Flat porcelain crab</name>
    <dbReference type="NCBI Taxonomy" id="88211"/>
    <lineage>
        <taxon>Eukaryota</taxon>
        <taxon>Metazoa</taxon>
        <taxon>Ecdysozoa</taxon>
        <taxon>Arthropoda</taxon>
        <taxon>Crustacea</taxon>
        <taxon>Multicrustacea</taxon>
        <taxon>Malacostraca</taxon>
        <taxon>Eumalacostraca</taxon>
        <taxon>Eucarida</taxon>
        <taxon>Decapoda</taxon>
        <taxon>Pleocyemata</taxon>
        <taxon>Anomura</taxon>
        <taxon>Galatheoidea</taxon>
        <taxon>Porcellanidae</taxon>
        <taxon>Petrolisthes</taxon>
    </lineage>
</organism>